<protein>
    <submittedName>
        <fullName evidence="2">Uncharacterized protein</fullName>
    </submittedName>
</protein>
<feature type="compositionally biased region" description="Basic and acidic residues" evidence="1">
    <location>
        <begin position="151"/>
        <end position="168"/>
    </location>
</feature>
<feature type="compositionally biased region" description="Basic residues" evidence="1">
    <location>
        <begin position="20"/>
        <end position="36"/>
    </location>
</feature>
<feature type="compositionally biased region" description="Basic and acidic residues" evidence="1">
    <location>
        <begin position="113"/>
        <end position="130"/>
    </location>
</feature>
<name>M7YF41_TRIUA</name>
<gene>
    <name evidence="2" type="ORF">TRIUR3_07582</name>
</gene>
<organism evidence="2">
    <name type="scientific">Triticum urartu</name>
    <name type="common">Red wild einkorn</name>
    <name type="synonym">Crithodium urartu</name>
    <dbReference type="NCBI Taxonomy" id="4572"/>
    <lineage>
        <taxon>Eukaryota</taxon>
        <taxon>Viridiplantae</taxon>
        <taxon>Streptophyta</taxon>
        <taxon>Embryophyta</taxon>
        <taxon>Tracheophyta</taxon>
        <taxon>Spermatophyta</taxon>
        <taxon>Magnoliopsida</taxon>
        <taxon>Liliopsida</taxon>
        <taxon>Poales</taxon>
        <taxon>Poaceae</taxon>
        <taxon>BOP clade</taxon>
        <taxon>Pooideae</taxon>
        <taxon>Triticodae</taxon>
        <taxon>Triticeae</taxon>
        <taxon>Triticinae</taxon>
        <taxon>Triticum</taxon>
    </lineage>
</organism>
<dbReference type="EMBL" id="KD287427">
    <property type="protein sequence ID" value="EMS45346.1"/>
    <property type="molecule type" value="Genomic_DNA"/>
</dbReference>
<evidence type="ECO:0000256" key="1">
    <source>
        <dbReference type="SAM" id="MobiDB-lite"/>
    </source>
</evidence>
<feature type="compositionally biased region" description="Basic and acidic residues" evidence="1">
    <location>
        <begin position="268"/>
        <end position="291"/>
    </location>
</feature>
<feature type="region of interest" description="Disordered" evidence="1">
    <location>
        <begin position="258"/>
        <end position="291"/>
    </location>
</feature>
<feature type="region of interest" description="Disordered" evidence="1">
    <location>
        <begin position="113"/>
        <end position="132"/>
    </location>
</feature>
<reference evidence="2" key="1">
    <citation type="journal article" date="2013" name="Nature">
        <title>Draft genome of the wheat A-genome progenitor Triticum urartu.</title>
        <authorList>
            <person name="Ling H.Q."/>
            <person name="Zhao S."/>
            <person name="Liu D."/>
            <person name="Wang J."/>
            <person name="Sun H."/>
            <person name="Zhang C."/>
            <person name="Fan H."/>
            <person name="Li D."/>
            <person name="Dong L."/>
            <person name="Tao Y."/>
            <person name="Gao C."/>
            <person name="Wu H."/>
            <person name="Li Y."/>
            <person name="Cui Y."/>
            <person name="Guo X."/>
            <person name="Zheng S."/>
            <person name="Wang B."/>
            <person name="Yu K."/>
            <person name="Liang Q."/>
            <person name="Yang W."/>
            <person name="Lou X."/>
            <person name="Chen J."/>
            <person name="Feng M."/>
            <person name="Jian J."/>
            <person name="Zhang X."/>
            <person name="Luo G."/>
            <person name="Jiang Y."/>
            <person name="Liu J."/>
            <person name="Wang Z."/>
            <person name="Sha Y."/>
            <person name="Zhang B."/>
            <person name="Wu H."/>
            <person name="Tang D."/>
            <person name="Shen Q."/>
            <person name="Xue P."/>
            <person name="Zou S."/>
            <person name="Wang X."/>
            <person name="Liu X."/>
            <person name="Wang F."/>
            <person name="Yang Y."/>
            <person name="An X."/>
            <person name="Dong Z."/>
            <person name="Zhang K."/>
            <person name="Zhang X."/>
            <person name="Luo M.C."/>
            <person name="Dvorak J."/>
            <person name="Tong Y."/>
            <person name="Wang J."/>
            <person name="Yang H."/>
            <person name="Li Z."/>
            <person name="Wang D."/>
            <person name="Zhang A."/>
            <person name="Wang J."/>
        </authorList>
    </citation>
    <scope>NUCLEOTIDE SEQUENCE</scope>
</reference>
<proteinExistence type="predicted"/>
<sequence length="291" mass="31798">MVTIENELEPPSATPLATHTTKRHSHHRRYTACRRANHADHRLGPPPRHPRPETANRPHHSAPTTVEGGKASSISPSPTSVTEFGFKPPCERFPYSCALKQEAKCKLRSYSRPRADTNVRPPEQKQREQEAEVVADDVANGDGEERRCMVDREDNESRVEEVAEKTTDNGDEVSNSIAVVGVDGAGNEGNPEADQLWSKLVAKDREVYEVRAKLMLKDMEVDELKAELTAKDANIGTLTAELVAKDAEFAALRAENAELTKTASGAAEADRKTTAAEGEGTRARADGQRGA</sequence>
<dbReference type="STRING" id="4572.M7YF41"/>
<feature type="region of interest" description="Disordered" evidence="1">
    <location>
        <begin position="151"/>
        <end position="174"/>
    </location>
</feature>
<feature type="compositionally biased region" description="Polar residues" evidence="1">
    <location>
        <begin position="72"/>
        <end position="81"/>
    </location>
</feature>
<dbReference type="AlphaFoldDB" id="M7YF41"/>
<evidence type="ECO:0000313" key="2">
    <source>
        <dbReference type="EMBL" id="EMS45346.1"/>
    </source>
</evidence>
<accession>M7YF41</accession>
<feature type="region of interest" description="Disordered" evidence="1">
    <location>
        <begin position="1"/>
        <end position="81"/>
    </location>
</feature>